<dbReference type="Pfam" id="PF04564">
    <property type="entry name" value="U-box"/>
    <property type="match status" value="1"/>
</dbReference>
<name>A0A4P9ZDC3_9ASCO</name>
<evidence type="ECO:0000256" key="5">
    <source>
        <dbReference type="ARBA" id="ARBA00007434"/>
    </source>
</evidence>
<dbReference type="FunFam" id="3.30.40.10:FF:000055">
    <property type="entry name" value="Ubiquitin conjugation factor e4 a"/>
    <property type="match status" value="1"/>
</dbReference>
<evidence type="ECO:0000256" key="8">
    <source>
        <dbReference type="ARBA" id="ARBA00022679"/>
    </source>
</evidence>
<evidence type="ECO:0000313" key="14">
    <source>
        <dbReference type="Proteomes" id="UP000268321"/>
    </source>
</evidence>
<sequence>MHSRAPVYTTSSNSPAASTAAPTNTSKAELSGGIAPQARVDRWIRAEAPVWFAVDAFTDGLSDNTYFDALSIDDFFVEMLTVQGVQMPMLYLYGVYTRALGAKRTVPAKDPVHAAKTDTLNAVVRLCASYGVICLQEPDIFVNNDVSAIVQLLIDRQETHMFLADVVAQADAQEALLEVLDALVPALVTQMAALNLDKPEYAKYLALWELLAAMKPFCAHFSQIAGFFPRDRQHALAYESETLLGLFLKLSPLAAASARAYFVRDAHMNTEVELSQGELAPRFASVRSEYKAVLERICFVVDKLIRGGARTRRDMMRWFADLVNASHLRTGSYSDPRKQASDELMFNITHVFVRLSVPFLQYPSYTKLDRIDPHYFGALNTLLDVTDEARVYASPTEVVLHYADAIAQDTNFITECFYVALAYLHYGLGGVIVNHKKLKKQEERYREMLEAHLAQPGVTSDNPIVSTVCHALNTAKSCWWATAALALDPAVNGDIFDFVVGCTYVFTRMIDPAHKHPAPRLQIPLFEVASVSQLDEHEFLKAQAPAPWKFLPEFCVEGVVNYCRFLFDFQYNWFLPTDARVGDVAQFLVMLLRCPELVGNPHLKASIVEIWFLGTLDSAGRPGMFHRLLDNDPVVRQNLLYSLLDVYVTVEKTGASSQFYDKFNSRYYISSVIEQLWQTEFYKAQLSSYARTKTDFFVRFVARMLNDTTYLFDESFNELNSIHTMQVELQNRDAGHAHDDTLGTTEELQRELAAVERRAKSEMGLAKQTMKLFKLFTKQAPEGFTIAELADRLAGMLDYNLSLMVGPKCSGLKVKEPEKYGFDAKEMLADIVLVYCNLRAQHKFVDAVARDGRSFNVSLFVRARDILISRTNTPPDVISAFYEFGQAAEQRRLLLEQEEKDLGDVPDELLDPLMYTLMEDPVILPGSRVTIDRSTIKAHLLSDATDPFNRMPLRLEDVIDDVEMRQKIQEFKRRGSDS</sequence>
<dbReference type="GO" id="GO:0000209">
    <property type="term" value="P:protein polyubiquitination"/>
    <property type="evidence" value="ECO:0007669"/>
    <property type="project" value="TreeGrafter"/>
</dbReference>
<dbReference type="SUPFAM" id="SSF57850">
    <property type="entry name" value="RING/U-box"/>
    <property type="match status" value="1"/>
</dbReference>
<feature type="compositionally biased region" description="Low complexity" evidence="11">
    <location>
        <begin position="9"/>
        <end position="28"/>
    </location>
</feature>
<keyword evidence="7" id="KW-0963">Cytoplasm</keyword>
<dbReference type="InterPro" id="IPR003613">
    <property type="entry name" value="Ubox_domain"/>
</dbReference>
<evidence type="ECO:0000256" key="2">
    <source>
        <dbReference type="ARBA" id="ARBA00004123"/>
    </source>
</evidence>
<dbReference type="GO" id="GO:0034450">
    <property type="term" value="F:ubiquitin-ubiquitin ligase activity"/>
    <property type="evidence" value="ECO:0007669"/>
    <property type="project" value="InterPro"/>
</dbReference>
<keyword evidence="14" id="KW-1185">Reference proteome</keyword>
<keyword evidence="8" id="KW-0808">Transferase</keyword>
<protein>
    <recommendedName>
        <fullName evidence="6">RING-type E3 ubiquitin transferase</fullName>
        <ecNumber evidence="6">2.3.2.27</ecNumber>
    </recommendedName>
</protein>
<dbReference type="GO" id="GO:0000151">
    <property type="term" value="C:ubiquitin ligase complex"/>
    <property type="evidence" value="ECO:0007669"/>
    <property type="project" value="InterPro"/>
</dbReference>
<feature type="region of interest" description="Disordered" evidence="11">
    <location>
        <begin position="1"/>
        <end position="32"/>
    </location>
</feature>
<dbReference type="GO" id="GO:0005634">
    <property type="term" value="C:nucleus"/>
    <property type="evidence" value="ECO:0007669"/>
    <property type="project" value="UniProtKB-SubCell"/>
</dbReference>
<dbReference type="EMBL" id="ML004449">
    <property type="protein sequence ID" value="RKP30936.1"/>
    <property type="molecule type" value="Genomic_DNA"/>
</dbReference>
<accession>A0A4P9ZDC3</accession>
<comment type="pathway">
    <text evidence="4">Protein modification; protein ubiquitination.</text>
</comment>
<reference evidence="14" key="1">
    <citation type="journal article" date="2018" name="Nat. Microbiol.">
        <title>Leveraging single-cell genomics to expand the fungal tree of life.</title>
        <authorList>
            <person name="Ahrendt S.R."/>
            <person name="Quandt C.A."/>
            <person name="Ciobanu D."/>
            <person name="Clum A."/>
            <person name="Salamov A."/>
            <person name="Andreopoulos B."/>
            <person name="Cheng J.F."/>
            <person name="Woyke T."/>
            <person name="Pelin A."/>
            <person name="Henrissat B."/>
            <person name="Reynolds N.K."/>
            <person name="Benny G.L."/>
            <person name="Smith M.E."/>
            <person name="James T.Y."/>
            <person name="Grigoriev I.V."/>
        </authorList>
    </citation>
    <scope>NUCLEOTIDE SEQUENCE [LARGE SCALE GENOMIC DNA]</scope>
    <source>
        <strain evidence="14">Baker2002</strain>
    </source>
</reference>
<dbReference type="EC" id="2.3.2.27" evidence="6"/>
<dbReference type="GO" id="GO:0005737">
    <property type="term" value="C:cytoplasm"/>
    <property type="evidence" value="ECO:0007669"/>
    <property type="project" value="UniProtKB-SubCell"/>
</dbReference>
<organism evidence="13 14">
    <name type="scientific">Metschnikowia bicuspidata</name>
    <dbReference type="NCBI Taxonomy" id="27322"/>
    <lineage>
        <taxon>Eukaryota</taxon>
        <taxon>Fungi</taxon>
        <taxon>Dikarya</taxon>
        <taxon>Ascomycota</taxon>
        <taxon>Saccharomycotina</taxon>
        <taxon>Pichiomycetes</taxon>
        <taxon>Metschnikowiaceae</taxon>
        <taxon>Metschnikowia</taxon>
    </lineage>
</organism>
<dbReference type="PANTHER" id="PTHR13931:SF2">
    <property type="entry name" value="UBIQUITIN CONJUGATION FACTOR E4 B"/>
    <property type="match status" value="1"/>
</dbReference>
<dbReference type="InterPro" id="IPR045132">
    <property type="entry name" value="UBE4"/>
</dbReference>
<evidence type="ECO:0000259" key="12">
    <source>
        <dbReference type="PROSITE" id="PS51698"/>
    </source>
</evidence>
<dbReference type="InterPro" id="IPR019474">
    <property type="entry name" value="Ub_conjug_fac_E4_core"/>
</dbReference>
<dbReference type="Pfam" id="PF10408">
    <property type="entry name" value="Ufd2P_core"/>
    <property type="match status" value="1"/>
</dbReference>
<evidence type="ECO:0000256" key="7">
    <source>
        <dbReference type="ARBA" id="ARBA00022490"/>
    </source>
</evidence>
<evidence type="ECO:0000256" key="10">
    <source>
        <dbReference type="ARBA" id="ARBA00023242"/>
    </source>
</evidence>
<dbReference type="GO" id="GO:0006511">
    <property type="term" value="P:ubiquitin-dependent protein catabolic process"/>
    <property type="evidence" value="ECO:0007669"/>
    <property type="project" value="InterPro"/>
</dbReference>
<dbReference type="PROSITE" id="PS51698">
    <property type="entry name" value="U_BOX"/>
    <property type="match status" value="1"/>
</dbReference>
<dbReference type="GO" id="GO:0036503">
    <property type="term" value="P:ERAD pathway"/>
    <property type="evidence" value="ECO:0007669"/>
    <property type="project" value="InterPro"/>
</dbReference>
<evidence type="ECO:0000256" key="11">
    <source>
        <dbReference type="SAM" id="MobiDB-lite"/>
    </source>
</evidence>
<gene>
    <name evidence="13" type="ORF">METBISCDRAFT_15095</name>
</gene>
<keyword evidence="10" id="KW-0539">Nucleus</keyword>
<dbReference type="SMART" id="SM00504">
    <property type="entry name" value="Ubox"/>
    <property type="match status" value="1"/>
</dbReference>
<comment type="similarity">
    <text evidence="5">Belongs to the ubiquitin conjugation factor E4 family.</text>
</comment>
<evidence type="ECO:0000256" key="3">
    <source>
        <dbReference type="ARBA" id="ARBA00004496"/>
    </source>
</evidence>
<keyword evidence="9" id="KW-0833">Ubl conjugation pathway</keyword>
<dbReference type="CDD" id="cd16657">
    <property type="entry name" value="RING-Ubox_UBE4A"/>
    <property type="match status" value="1"/>
</dbReference>
<dbReference type="Gene3D" id="3.30.40.10">
    <property type="entry name" value="Zinc/RING finger domain, C3HC4 (zinc finger)"/>
    <property type="match status" value="1"/>
</dbReference>
<comment type="catalytic activity">
    <reaction evidence="1">
        <text>S-ubiquitinyl-[E2 ubiquitin-conjugating enzyme]-L-cysteine + [acceptor protein]-L-lysine = [E2 ubiquitin-conjugating enzyme]-L-cysteine + N(6)-ubiquitinyl-[acceptor protein]-L-lysine.</text>
        <dbReference type="EC" id="2.3.2.27"/>
    </reaction>
</comment>
<evidence type="ECO:0000256" key="4">
    <source>
        <dbReference type="ARBA" id="ARBA00004906"/>
    </source>
</evidence>
<dbReference type="OrthoDB" id="20295at2759"/>
<comment type="subcellular location">
    <subcellularLocation>
        <location evidence="3">Cytoplasm</location>
    </subcellularLocation>
    <subcellularLocation>
        <location evidence="2">Nucleus</location>
    </subcellularLocation>
</comment>
<evidence type="ECO:0000256" key="1">
    <source>
        <dbReference type="ARBA" id="ARBA00000900"/>
    </source>
</evidence>
<evidence type="ECO:0000313" key="13">
    <source>
        <dbReference type="EMBL" id="RKP30936.1"/>
    </source>
</evidence>
<dbReference type="AlphaFoldDB" id="A0A4P9ZDC3"/>
<dbReference type="InterPro" id="IPR013083">
    <property type="entry name" value="Znf_RING/FYVE/PHD"/>
</dbReference>
<feature type="domain" description="U-box" evidence="12">
    <location>
        <begin position="904"/>
        <end position="978"/>
    </location>
</feature>
<dbReference type="Proteomes" id="UP000268321">
    <property type="component" value="Unassembled WGS sequence"/>
</dbReference>
<dbReference type="UniPathway" id="UPA00143"/>
<dbReference type="PANTHER" id="PTHR13931">
    <property type="entry name" value="UBIQUITINATION FACTOR E4"/>
    <property type="match status" value="1"/>
</dbReference>
<proteinExistence type="inferred from homology"/>
<evidence type="ECO:0000256" key="6">
    <source>
        <dbReference type="ARBA" id="ARBA00012483"/>
    </source>
</evidence>
<evidence type="ECO:0000256" key="9">
    <source>
        <dbReference type="ARBA" id="ARBA00022786"/>
    </source>
</evidence>